<dbReference type="PROSITE" id="PS50043">
    <property type="entry name" value="HTH_LUXR_2"/>
    <property type="match status" value="1"/>
</dbReference>
<dbReference type="Gene3D" id="1.10.10.10">
    <property type="entry name" value="Winged helix-like DNA-binding domain superfamily/Winged helix DNA-binding domain"/>
    <property type="match status" value="1"/>
</dbReference>
<accession>A0A6L7ISS0</accession>
<protein>
    <submittedName>
        <fullName evidence="4">Uncharacterized protein</fullName>
    </submittedName>
</protein>
<dbReference type="SUPFAM" id="SSF46894">
    <property type="entry name" value="C-terminal effector domain of the bipartite response regulators"/>
    <property type="match status" value="1"/>
</dbReference>
<sequence length="442" mass="47560">MSNNFGPLPVPMTWQWLFGVMSIVFLVAIVGALWRRHAGLPVGGARLVGPAPAWAAAGLMAVSTAFAGATAICPAALAQGLAAASLVVGGVGVACAYVQWGVFLSLVDVKAAVAYLFGGGIVASVAKMLLFFLPLPVVVPVIACLPLLSAWCLLRSVGNVPRSERPRIRFHAKSYLGLWKVAAVIVSFSLANAVLLSLFKGPAETSSPLLFAIGRTVEVAFSACVLLWVFRWKRSFDFAQLWRFILFALGTVLLLNVLVGEVSFEDALISASFNFITLFVWLTCADISRRSDLGAVLAFSCGWLAYTVPLFGGAVLAAAFSLGQYDDYKMAFVLMYAMAVVIAVCLSDRDSGMRFLFSDLNARSLEPEDFSSIDERCAALGARRGLSPRELEIMQLICKGRSKAYIAETLFIAESTVKGHTKHLYAKLDVHSKRELQDLVGA</sequence>
<dbReference type="PRINTS" id="PR00038">
    <property type="entry name" value="HTHLUXR"/>
</dbReference>
<name>A0A6L7ISS0_9ACTN</name>
<dbReference type="PANTHER" id="PTHR44688:SF16">
    <property type="entry name" value="DNA-BINDING TRANSCRIPTIONAL ACTIVATOR DEVR_DOSR"/>
    <property type="match status" value="1"/>
</dbReference>
<dbReference type="GO" id="GO:0006355">
    <property type="term" value="P:regulation of DNA-templated transcription"/>
    <property type="evidence" value="ECO:0007669"/>
    <property type="project" value="InterPro"/>
</dbReference>
<reference evidence="4 5" key="1">
    <citation type="submission" date="2020-10" db="EMBL/GenBank/DDBJ databases">
        <title>Eggerthella sp. nov., isolated from human feces.</title>
        <authorList>
            <person name="Yajun G."/>
        </authorList>
    </citation>
    <scope>NUCLEOTIDE SEQUENCE [LARGE SCALE GENOMIC DNA]</scope>
    <source>
        <strain evidence="4 5">HF-1101</strain>
    </source>
</reference>
<evidence type="ECO:0000313" key="5">
    <source>
        <dbReference type="Proteomes" id="UP000478463"/>
    </source>
</evidence>
<evidence type="ECO:0000256" key="2">
    <source>
        <dbReference type="ARBA" id="ARBA00023125"/>
    </source>
</evidence>
<dbReference type="Pfam" id="PF00196">
    <property type="entry name" value="GerE"/>
    <property type="match status" value="1"/>
</dbReference>
<dbReference type="AlphaFoldDB" id="A0A6L7ISS0"/>
<dbReference type="InterPro" id="IPR000792">
    <property type="entry name" value="Tscrpt_reg_LuxR_C"/>
</dbReference>
<keyword evidence="3" id="KW-0804">Transcription</keyword>
<dbReference type="InterPro" id="IPR036388">
    <property type="entry name" value="WH-like_DNA-bd_sf"/>
</dbReference>
<proteinExistence type="predicted"/>
<dbReference type="KEGG" id="egd:GS424_015110"/>
<evidence type="ECO:0000256" key="1">
    <source>
        <dbReference type="ARBA" id="ARBA00023015"/>
    </source>
</evidence>
<dbReference type="RefSeq" id="WP_160941289.1">
    <property type="nucleotide sequence ID" value="NZ_CP063310.1"/>
</dbReference>
<dbReference type="Proteomes" id="UP000478463">
    <property type="component" value="Chromosome"/>
</dbReference>
<organism evidence="4 5">
    <name type="scientific">Eggerthella guodeyinii</name>
    <dbReference type="NCBI Taxonomy" id="2690837"/>
    <lineage>
        <taxon>Bacteria</taxon>
        <taxon>Bacillati</taxon>
        <taxon>Actinomycetota</taxon>
        <taxon>Coriobacteriia</taxon>
        <taxon>Eggerthellales</taxon>
        <taxon>Eggerthellaceae</taxon>
        <taxon>Eggerthella</taxon>
    </lineage>
</organism>
<dbReference type="CDD" id="cd06170">
    <property type="entry name" value="LuxR_C_like"/>
    <property type="match status" value="1"/>
</dbReference>
<dbReference type="GO" id="GO:0003677">
    <property type="term" value="F:DNA binding"/>
    <property type="evidence" value="ECO:0007669"/>
    <property type="project" value="UniProtKB-KW"/>
</dbReference>
<keyword evidence="2" id="KW-0238">DNA-binding</keyword>
<evidence type="ECO:0000313" key="4">
    <source>
        <dbReference type="EMBL" id="QOS67811.1"/>
    </source>
</evidence>
<keyword evidence="1" id="KW-0805">Transcription regulation</keyword>
<dbReference type="InterPro" id="IPR016032">
    <property type="entry name" value="Sig_transdc_resp-reg_C-effctor"/>
</dbReference>
<dbReference type="SMART" id="SM00421">
    <property type="entry name" value="HTH_LUXR"/>
    <property type="match status" value="1"/>
</dbReference>
<gene>
    <name evidence="4" type="ORF">GS424_015110</name>
</gene>
<evidence type="ECO:0000256" key="3">
    <source>
        <dbReference type="ARBA" id="ARBA00023163"/>
    </source>
</evidence>
<dbReference type="EMBL" id="CP063310">
    <property type="protein sequence ID" value="QOS67811.1"/>
    <property type="molecule type" value="Genomic_DNA"/>
</dbReference>
<dbReference type="PANTHER" id="PTHR44688">
    <property type="entry name" value="DNA-BINDING TRANSCRIPTIONAL ACTIVATOR DEVR_DOSR"/>
    <property type="match status" value="1"/>
</dbReference>